<dbReference type="Proteomes" id="UP000011717">
    <property type="component" value="Unassembled WGS sequence"/>
</dbReference>
<sequence>MQLLLWTASRLFMTLCPIKAVRGEHLVAAGPPPFAGIRTA</sequence>
<keyword evidence="2" id="KW-1185">Reference proteome</keyword>
<organism evidence="1 2">
    <name type="scientific">Pacificimonas flava</name>
    <dbReference type="NCBI Taxonomy" id="1234595"/>
    <lineage>
        <taxon>Bacteria</taxon>
        <taxon>Pseudomonadati</taxon>
        <taxon>Pseudomonadota</taxon>
        <taxon>Alphaproteobacteria</taxon>
        <taxon>Sphingomonadales</taxon>
        <taxon>Sphingosinicellaceae</taxon>
        <taxon>Pacificimonas</taxon>
    </lineage>
</organism>
<accession>M2U782</accession>
<comment type="caution">
    <text evidence="1">The sequence shown here is derived from an EMBL/GenBank/DDBJ whole genome shotgun (WGS) entry which is preliminary data.</text>
</comment>
<proteinExistence type="predicted"/>
<evidence type="ECO:0000313" key="1">
    <source>
        <dbReference type="EMBL" id="EMD83862.1"/>
    </source>
</evidence>
<dbReference type="EMBL" id="AMRV01000002">
    <property type="protein sequence ID" value="EMD83862.1"/>
    <property type="molecule type" value="Genomic_DNA"/>
</dbReference>
<name>M2U782_9SPHN</name>
<evidence type="ECO:0000313" key="2">
    <source>
        <dbReference type="Proteomes" id="UP000011717"/>
    </source>
</evidence>
<dbReference type="AlphaFoldDB" id="M2U782"/>
<gene>
    <name evidence="1" type="ORF">C725_0834</name>
</gene>
<reference evidence="1 2" key="1">
    <citation type="journal article" date="2013" name="Genome Announc.">
        <title>Draft Genome Sequence of Strain JLT2015T, Belonging to the Family Sphingomonadaceae of the Alphaproteobacteria.</title>
        <authorList>
            <person name="Tang K."/>
            <person name="Liu K."/>
            <person name="Li S."/>
            <person name="Jiao N."/>
        </authorList>
    </citation>
    <scope>NUCLEOTIDE SEQUENCE [LARGE SCALE GENOMIC DNA]</scope>
    <source>
        <strain evidence="1 2">JLT2015</strain>
    </source>
</reference>
<protein>
    <submittedName>
        <fullName evidence="1">Uncharacterized protein</fullName>
    </submittedName>
</protein>